<protein>
    <recommendedName>
        <fullName evidence="4">Type 4 fimbrial biogenesis protein PilX N-terminal domain-containing protein</fullName>
    </recommendedName>
</protein>
<dbReference type="Proteomes" id="UP000702544">
    <property type="component" value="Unassembled WGS sequence"/>
</dbReference>
<organism evidence="2 3">
    <name type="scientific">Candidatus Kutchimonas denitrificans</name>
    <dbReference type="NCBI Taxonomy" id="3056748"/>
    <lineage>
        <taxon>Bacteria</taxon>
        <taxon>Pseudomonadati</taxon>
        <taxon>Gemmatimonadota</taxon>
        <taxon>Gemmatimonadia</taxon>
        <taxon>Candidatus Palauibacterales</taxon>
        <taxon>Candidatus Palauibacteraceae</taxon>
        <taxon>Candidatus Kutchimonas</taxon>
    </lineage>
</organism>
<dbReference type="EMBL" id="JAACAK010000070">
    <property type="protein sequence ID" value="NIR75330.1"/>
    <property type="molecule type" value="Genomic_DNA"/>
</dbReference>
<accession>A0AAE5CC77</accession>
<gene>
    <name evidence="2" type="ORF">GWO12_09505</name>
</gene>
<proteinExistence type="predicted"/>
<evidence type="ECO:0000313" key="2">
    <source>
        <dbReference type="EMBL" id="NIR75330.1"/>
    </source>
</evidence>
<evidence type="ECO:0000256" key="1">
    <source>
        <dbReference type="SAM" id="Phobius"/>
    </source>
</evidence>
<evidence type="ECO:0000313" key="3">
    <source>
        <dbReference type="Proteomes" id="UP000702544"/>
    </source>
</evidence>
<sequence length="639" mass="70809">MMTSKNPKWSSDRSGLALIMTIMVLAVVGTIVGAMVTVVMASVRTAGMEYHEGRVFYAAEAGGEAALAQIKLALQDGLLEDTELTDMTAPVMDGFNFDQFEVQKMGTPIVETITDGPFAGLYALTQNVRITSLAEDRAGNLGGVVLDAKAQAIPIFQFGVFFHEDLEATNGPPMDFAGRVHSNGNIYLSSANAWYREMITTPGEIVWDRKDFHSKKTGVYINDGDGNEVNLDFDSRSIPDPEAFKFESCEKFDCRLQTGAFGVEELRLPLPEEVPPYELIRPQETDDGAAEKSVKFAWNADTYIEIDLTSLSARSVVCEDGDDDGDDDDGETKWWPKLTVVRDGLPVPNQPQLCDIATWRWSAFYDGREEEMKDVLTIDIEQLDAWIGGDASRATRVIYVEFVVPGTIAGYPSNVQDLLLDATIDPAVRLKNGDPLPNEMTVATDWPLYVQGNYNVAPKKPAGLASDGLTILSKEWRDWENRPDDEIVEDCEGLVFDGHPCPDFEAWAAGWDYREARETTVNAGVIAGHWPTPCDHHDVGCAADGSDDFYQDWYGGGIENFPRFLESWRQSGAKVLFHFRGALISPFTSQKTEGTWNGSYYRPPARDWAFDTDFRDPELLPPGTPNVGSVIRTAMREAF</sequence>
<keyword evidence="1" id="KW-1133">Transmembrane helix</keyword>
<evidence type="ECO:0008006" key="4">
    <source>
        <dbReference type="Google" id="ProtNLM"/>
    </source>
</evidence>
<keyword evidence="1" id="KW-0472">Membrane</keyword>
<feature type="transmembrane region" description="Helical" evidence="1">
    <location>
        <begin position="16"/>
        <end position="41"/>
    </location>
</feature>
<reference evidence="2 3" key="1">
    <citation type="submission" date="2020-01" db="EMBL/GenBank/DDBJ databases">
        <title>Genomes assembled from Gulf of Kutch pelagic sediment metagenomes.</title>
        <authorList>
            <person name="Chandrashekar M."/>
            <person name="Mahajan M.S."/>
            <person name="Dave K.J."/>
            <person name="Vatsa P."/>
            <person name="Nathani N.M."/>
        </authorList>
    </citation>
    <scope>NUCLEOTIDE SEQUENCE [LARGE SCALE GENOMIC DNA]</scope>
    <source>
        <strain evidence="2">KS3-K002</strain>
    </source>
</reference>
<dbReference type="AlphaFoldDB" id="A0AAE5CC77"/>
<comment type="caution">
    <text evidence="2">The sequence shown here is derived from an EMBL/GenBank/DDBJ whole genome shotgun (WGS) entry which is preliminary data.</text>
</comment>
<name>A0AAE5CC77_9BACT</name>
<keyword evidence="1" id="KW-0812">Transmembrane</keyword>